<proteinExistence type="predicted"/>
<dbReference type="InterPro" id="IPR018490">
    <property type="entry name" value="cNMP-bd_dom_sf"/>
</dbReference>
<protein>
    <submittedName>
        <fullName evidence="7">CRP-like cAMP-binding protein</fullName>
    </submittedName>
</protein>
<dbReference type="InterPro" id="IPR036388">
    <property type="entry name" value="WH-like_DNA-bd_sf"/>
</dbReference>
<keyword evidence="1" id="KW-0805">Transcription regulation</keyword>
<dbReference type="SUPFAM" id="SSF46785">
    <property type="entry name" value="Winged helix' DNA-binding domain"/>
    <property type="match status" value="1"/>
</dbReference>
<sequence length="248" mass="26427">MNGTEHSSGDMLLSEEQADAAPAPGMLGPLAPEDRARVEAHGRRIAYERGQTIFRQGDAHDGVVLIQRGLVRSFYAAPQGREITLAYWRPGAFVGGPDVFGGGRHIWAAEAARPTEALHLPGAGLRALAREVPDLALGIIDALAYKARCYSSLAQMLGTRSLGERLAHVLLHMMQIHGVPDDDQAKGVAIAASFTHAEIAALIGATRQWVTISLNRLQKDGALSQKRGVLRILKPDAIIALAGGDRAA</sequence>
<dbReference type="GO" id="GO:0003700">
    <property type="term" value="F:DNA-binding transcription factor activity"/>
    <property type="evidence" value="ECO:0007669"/>
    <property type="project" value="TreeGrafter"/>
</dbReference>
<organism evidence="6 9">
    <name type="scientific">Methylopila capsulata</name>
    <dbReference type="NCBI Taxonomy" id="61654"/>
    <lineage>
        <taxon>Bacteria</taxon>
        <taxon>Pseudomonadati</taxon>
        <taxon>Pseudomonadota</taxon>
        <taxon>Alphaproteobacteria</taxon>
        <taxon>Hyphomicrobiales</taxon>
        <taxon>Methylopilaceae</taxon>
        <taxon>Methylopila</taxon>
    </lineage>
</organism>
<comment type="caution">
    <text evidence="6">The sequence shown here is derived from an EMBL/GenBank/DDBJ whole genome shotgun (WGS) entry which is preliminary data.</text>
</comment>
<dbReference type="InterPro" id="IPR050397">
    <property type="entry name" value="Env_Response_Regulators"/>
</dbReference>
<dbReference type="Gene3D" id="2.60.120.10">
    <property type="entry name" value="Jelly Rolls"/>
    <property type="match status" value="1"/>
</dbReference>
<name>A0A9W6IUT1_9HYPH</name>
<dbReference type="Pfam" id="PF00027">
    <property type="entry name" value="cNMP_binding"/>
    <property type="match status" value="1"/>
</dbReference>
<dbReference type="SUPFAM" id="SSF51206">
    <property type="entry name" value="cAMP-binding domain-like"/>
    <property type="match status" value="1"/>
</dbReference>
<reference evidence="6" key="3">
    <citation type="submission" date="2023-01" db="EMBL/GenBank/DDBJ databases">
        <authorList>
            <person name="Sun Q."/>
            <person name="Evtushenko L."/>
        </authorList>
    </citation>
    <scope>NUCLEOTIDE SEQUENCE</scope>
    <source>
        <strain evidence="6">VKM B-1606</strain>
    </source>
</reference>
<dbReference type="Pfam" id="PF13545">
    <property type="entry name" value="HTH_Crp_2"/>
    <property type="match status" value="1"/>
</dbReference>
<evidence type="ECO:0000313" key="9">
    <source>
        <dbReference type="Proteomes" id="UP001143400"/>
    </source>
</evidence>
<evidence type="ECO:0000256" key="2">
    <source>
        <dbReference type="ARBA" id="ARBA00023125"/>
    </source>
</evidence>
<keyword evidence="3" id="KW-0804">Transcription</keyword>
<gene>
    <name evidence="6" type="ORF">GCM10008170_15250</name>
    <name evidence="7" type="ORF">JOD31_000426</name>
</gene>
<reference evidence="7 8" key="2">
    <citation type="submission" date="2021-01" db="EMBL/GenBank/DDBJ databases">
        <title>Genomic Encyclopedia of Type Strains, Phase IV (KMG-IV): sequencing the most valuable type-strain genomes for metagenomic binning, comparative biology and taxonomic classification.</title>
        <authorList>
            <person name="Goeker M."/>
        </authorList>
    </citation>
    <scope>NUCLEOTIDE SEQUENCE [LARGE SCALE GENOMIC DNA]</scope>
    <source>
        <strain evidence="7 8">DSM 6130</strain>
    </source>
</reference>
<evidence type="ECO:0000313" key="7">
    <source>
        <dbReference type="EMBL" id="MBM7850214.1"/>
    </source>
</evidence>
<evidence type="ECO:0000256" key="1">
    <source>
        <dbReference type="ARBA" id="ARBA00023015"/>
    </source>
</evidence>
<accession>A0A9W6IUT1</accession>
<evidence type="ECO:0000313" key="6">
    <source>
        <dbReference type="EMBL" id="GLK55506.1"/>
    </source>
</evidence>
<keyword evidence="2" id="KW-0238">DNA-binding</keyword>
<dbReference type="PANTHER" id="PTHR24567">
    <property type="entry name" value="CRP FAMILY TRANSCRIPTIONAL REGULATORY PROTEIN"/>
    <property type="match status" value="1"/>
</dbReference>
<dbReference type="InterPro" id="IPR000595">
    <property type="entry name" value="cNMP-bd_dom"/>
</dbReference>
<dbReference type="Proteomes" id="UP001143400">
    <property type="component" value="Unassembled WGS sequence"/>
</dbReference>
<keyword evidence="8" id="KW-1185">Reference proteome</keyword>
<dbReference type="InterPro" id="IPR014710">
    <property type="entry name" value="RmlC-like_jellyroll"/>
</dbReference>
<dbReference type="GO" id="GO:0003677">
    <property type="term" value="F:DNA binding"/>
    <property type="evidence" value="ECO:0007669"/>
    <property type="project" value="UniProtKB-KW"/>
</dbReference>
<dbReference type="SMART" id="SM00419">
    <property type="entry name" value="HTH_CRP"/>
    <property type="match status" value="1"/>
</dbReference>
<dbReference type="RefSeq" id="WP_204948666.1">
    <property type="nucleotide sequence ID" value="NZ_BSFF01000002.1"/>
</dbReference>
<evidence type="ECO:0000313" key="8">
    <source>
        <dbReference type="Proteomes" id="UP000758856"/>
    </source>
</evidence>
<dbReference type="CDD" id="cd00038">
    <property type="entry name" value="CAP_ED"/>
    <property type="match status" value="1"/>
</dbReference>
<evidence type="ECO:0000259" key="5">
    <source>
        <dbReference type="PROSITE" id="PS51063"/>
    </source>
</evidence>
<dbReference type="PROSITE" id="PS50042">
    <property type="entry name" value="CNMP_BINDING_3"/>
    <property type="match status" value="1"/>
</dbReference>
<evidence type="ECO:0000259" key="4">
    <source>
        <dbReference type="PROSITE" id="PS50042"/>
    </source>
</evidence>
<dbReference type="EMBL" id="BSFF01000002">
    <property type="protein sequence ID" value="GLK55506.1"/>
    <property type="molecule type" value="Genomic_DNA"/>
</dbReference>
<dbReference type="GO" id="GO:0005829">
    <property type="term" value="C:cytosol"/>
    <property type="evidence" value="ECO:0007669"/>
    <property type="project" value="TreeGrafter"/>
</dbReference>
<reference evidence="6" key="1">
    <citation type="journal article" date="2014" name="Int. J. Syst. Evol. Microbiol.">
        <title>Complete genome sequence of Corynebacterium casei LMG S-19264T (=DSM 44701T), isolated from a smear-ripened cheese.</title>
        <authorList>
            <consortium name="US DOE Joint Genome Institute (JGI-PGF)"/>
            <person name="Walter F."/>
            <person name="Albersmeier A."/>
            <person name="Kalinowski J."/>
            <person name="Ruckert C."/>
        </authorList>
    </citation>
    <scope>NUCLEOTIDE SEQUENCE</scope>
    <source>
        <strain evidence="6">VKM B-1606</strain>
    </source>
</reference>
<dbReference type="PROSITE" id="PS51063">
    <property type="entry name" value="HTH_CRP_2"/>
    <property type="match status" value="1"/>
</dbReference>
<dbReference type="AlphaFoldDB" id="A0A9W6IUT1"/>
<evidence type="ECO:0000256" key="3">
    <source>
        <dbReference type="ARBA" id="ARBA00023163"/>
    </source>
</evidence>
<dbReference type="SMART" id="SM00100">
    <property type="entry name" value="cNMP"/>
    <property type="match status" value="1"/>
</dbReference>
<feature type="domain" description="HTH crp-type" evidence="5">
    <location>
        <begin position="160"/>
        <end position="236"/>
    </location>
</feature>
<dbReference type="Proteomes" id="UP000758856">
    <property type="component" value="Unassembled WGS sequence"/>
</dbReference>
<dbReference type="PANTHER" id="PTHR24567:SF68">
    <property type="entry name" value="DNA-BINDING TRANSCRIPTIONAL DUAL REGULATOR CRP"/>
    <property type="match status" value="1"/>
</dbReference>
<dbReference type="InterPro" id="IPR012318">
    <property type="entry name" value="HTH_CRP"/>
</dbReference>
<dbReference type="EMBL" id="JAFBCY010000001">
    <property type="protein sequence ID" value="MBM7850214.1"/>
    <property type="molecule type" value="Genomic_DNA"/>
</dbReference>
<dbReference type="InterPro" id="IPR036390">
    <property type="entry name" value="WH_DNA-bd_sf"/>
</dbReference>
<feature type="domain" description="Cyclic nucleotide-binding" evidence="4">
    <location>
        <begin position="26"/>
        <end position="95"/>
    </location>
</feature>
<dbReference type="Gene3D" id="1.10.10.10">
    <property type="entry name" value="Winged helix-like DNA-binding domain superfamily/Winged helix DNA-binding domain"/>
    <property type="match status" value="1"/>
</dbReference>